<dbReference type="PIRSF" id="PIRSF005690">
    <property type="entry name" value="GerBA"/>
    <property type="match status" value="1"/>
</dbReference>
<dbReference type="OrthoDB" id="9772630at2"/>
<feature type="transmembrane region" description="Helical" evidence="5">
    <location>
        <begin position="443"/>
        <end position="467"/>
    </location>
</feature>
<dbReference type="RefSeq" id="WP_084599440.1">
    <property type="nucleotide sequence ID" value="NZ_AVBG01000004.1"/>
</dbReference>
<comment type="caution">
    <text evidence="6">The sequence shown here is derived from an EMBL/GenBank/DDBJ whole genome shotgun (WGS) entry which is preliminary data.</text>
</comment>
<dbReference type="Pfam" id="PF03323">
    <property type="entry name" value="GerA"/>
    <property type="match status" value="1"/>
</dbReference>
<evidence type="ECO:0000256" key="4">
    <source>
        <dbReference type="PIRNR" id="PIRNR005690"/>
    </source>
</evidence>
<organism evidence="6 7">
    <name type="scientific">Pontibacillus chungwhensis BH030062</name>
    <dbReference type="NCBI Taxonomy" id="1385513"/>
    <lineage>
        <taxon>Bacteria</taxon>
        <taxon>Bacillati</taxon>
        <taxon>Bacillota</taxon>
        <taxon>Bacilli</taxon>
        <taxon>Bacillales</taxon>
        <taxon>Bacillaceae</taxon>
        <taxon>Pontibacillus</taxon>
    </lineage>
</organism>
<proteinExistence type="inferred from homology"/>
<dbReference type="EMBL" id="AVBG01000004">
    <property type="protein sequence ID" value="KGP91890.1"/>
    <property type="molecule type" value="Genomic_DNA"/>
</dbReference>
<dbReference type="GO" id="GO:0005886">
    <property type="term" value="C:plasma membrane"/>
    <property type="evidence" value="ECO:0007669"/>
    <property type="project" value="UniProtKB-SubCell"/>
</dbReference>
<dbReference type="InterPro" id="IPR004995">
    <property type="entry name" value="Spore_Ger"/>
</dbReference>
<dbReference type="Proteomes" id="UP000030153">
    <property type="component" value="Unassembled WGS sequence"/>
</dbReference>
<evidence type="ECO:0000256" key="2">
    <source>
        <dbReference type="ARBA" id="ARBA00005278"/>
    </source>
</evidence>
<keyword evidence="5" id="KW-0812">Transmembrane</keyword>
<keyword evidence="3 4" id="KW-0472">Membrane</keyword>
<feature type="transmembrane region" description="Helical" evidence="5">
    <location>
        <begin position="316"/>
        <end position="338"/>
    </location>
</feature>
<evidence type="ECO:0000256" key="5">
    <source>
        <dbReference type="SAM" id="Phobius"/>
    </source>
</evidence>
<keyword evidence="7" id="KW-1185">Reference proteome</keyword>
<evidence type="ECO:0000256" key="3">
    <source>
        <dbReference type="ARBA" id="ARBA00023136"/>
    </source>
</evidence>
<accession>A0A0A2VE24</accession>
<evidence type="ECO:0000313" key="6">
    <source>
        <dbReference type="EMBL" id="KGP91890.1"/>
    </source>
</evidence>
<sequence>MKKFLNRLLFQHAQKKLEHTPKHIETPPLQQERLTGKLQDDIQTLKALLGNSFDLKIVKFTSDPYTYTGAFLFIEELTDTAVVHEQLRAIRSLSETTYLSDLTPETLRKDVLTISESSIVDTLHQCTSHLLQGNALILSNTFKDGIILNSRKMPQRSIQAPSSESVVRGPRDGFVETLLLNIGLVRKRLKDPDLQLDYFKVGERSKTDVVVMSINGLTNPKIVQEVKNRLSKIDIDSVQESGVIEQLIEENSLSPFPQVQVTERPDTVAGSLAEGRVAIIVDHTPFVLIAPLTINSFYQSAEDYYERWVYSSLIRILRIGAALIALCLPSIYVALISYHQGLIPTDLVISLAGSREGVPFPSIVEALLMEVTIEILREAGIRLPNPVGQAVGIVGGLVIGESAVSAGLVSPMMVIVVALTAISSFALPQYYVGVSLRILRFPFMISAALLGLYGIVIALILLSVHLVRLKSFGVYYLEPLVPYSPKGWKDMFIRTQTKRLKSRPDMLNPQDEKRMRSKN</sequence>
<gene>
    <name evidence="6" type="ORF">N780_16205</name>
</gene>
<dbReference type="InterPro" id="IPR050768">
    <property type="entry name" value="UPF0353/GerABKA_families"/>
</dbReference>
<dbReference type="GO" id="GO:0009847">
    <property type="term" value="P:spore germination"/>
    <property type="evidence" value="ECO:0007669"/>
    <property type="project" value="UniProtKB-UniRule"/>
</dbReference>
<dbReference type="PANTHER" id="PTHR22550:SF5">
    <property type="entry name" value="LEUCINE ZIPPER PROTEIN 4"/>
    <property type="match status" value="1"/>
</dbReference>
<dbReference type="AlphaFoldDB" id="A0A0A2VE24"/>
<protein>
    <submittedName>
        <fullName evidence="6">Spore gernimation protein KA</fullName>
    </submittedName>
</protein>
<evidence type="ECO:0000256" key="1">
    <source>
        <dbReference type="ARBA" id="ARBA00004141"/>
    </source>
</evidence>
<dbReference type="PANTHER" id="PTHR22550">
    <property type="entry name" value="SPORE GERMINATION PROTEIN"/>
    <property type="match status" value="1"/>
</dbReference>
<comment type="subcellular location">
    <subcellularLocation>
        <location evidence="4">Cell membrane</location>
    </subcellularLocation>
    <subcellularLocation>
        <location evidence="1">Membrane</location>
        <topology evidence="1">Multi-pass membrane protein</topology>
    </subcellularLocation>
</comment>
<evidence type="ECO:0000313" key="7">
    <source>
        <dbReference type="Proteomes" id="UP000030153"/>
    </source>
</evidence>
<name>A0A0A2VE24_9BACI</name>
<reference evidence="6 7" key="1">
    <citation type="submission" date="2013-08" db="EMBL/GenBank/DDBJ databases">
        <title>Genome of Pontibacillus chungwhensis.</title>
        <authorList>
            <person name="Wang Q."/>
            <person name="Wang G."/>
        </authorList>
    </citation>
    <scope>NUCLEOTIDE SEQUENCE [LARGE SCALE GENOMIC DNA]</scope>
    <source>
        <strain evidence="6 7">BH030062</strain>
    </source>
</reference>
<dbReference type="eggNOG" id="COG0697">
    <property type="taxonomic scope" value="Bacteria"/>
</dbReference>
<dbReference type="STRING" id="1385513.N780_16205"/>
<feature type="transmembrane region" description="Helical" evidence="5">
    <location>
        <begin position="412"/>
        <end position="431"/>
    </location>
</feature>
<comment type="similarity">
    <text evidence="2 4">Belongs to the GerABKA family.</text>
</comment>
<keyword evidence="5" id="KW-1133">Transmembrane helix</keyword>